<dbReference type="OrthoDB" id="708726at2"/>
<name>A0A2S2DW66_9BACT</name>
<feature type="domain" description="CoA-binding" evidence="1">
    <location>
        <begin position="2"/>
        <end position="113"/>
    </location>
</feature>
<sequence length="118" mass="13340">MKVLIYGASINPQRYAYLAAHMLHNKGHEIVLVGIKNGELLGTKIHPIDWIEDNVDTVTLYVGPQNQNGLLDYIRKLKPRRVIFNPGTENEKLRKSLEEEGIVTDEACTLVLLQTGQF</sequence>
<dbReference type="SUPFAM" id="SSF51735">
    <property type="entry name" value="NAD(P)-binding Rossmann-fold domains"/>
    <property type="match status" value="1"/>
</dbReference>
<proteinExistence type="predicted"/>
<keyword evidence="3" id="KW-1185">Reference proteome</keyword>
<dbReference type="KEGG" id="psez:HME7025_01717"/>
<dbReference type="EMBL" id="CP029346">
    <property type="protein sequence ID" value="AWL09569.1"/>
    <property type="molecule type" value="Genomic_DNA"/>
</dbReference>
<dbReference type="InterPro" id="IPR036291">
    <property type="entry name" value="NAD(P)-bd_dom_sf"/>
</dbReference>
<dbReference type="AlphaFoldDB" id="A0A2S2DW66"/>
<dbReference type="Gene3D" id="3.40.50.720">
    <property type="entry name" value="NAD(P)-binding Rossmann-like Domain"/>
    <property type="match status" value="1"/>
</dbReference>
<evidence type="ECO:0000259" key="1">
    <source>
        <dbReference type="Pfam" id="PF13380"/>
    </source>
</evidence>
<evidence type="ECO:0000313" key="2">
    <source>
        <dbReference type="EMBL" id="AWL09569.1"/>
    </source>
</evidence>
<accession>A0A2S2DW66</accession>
<reference evidence="3" key="1">
    <citation type="submission" date="2018-05" db="EMBL/GenBank/DDBJ databases">
        <title>Pseudarcicella sp. HME7025 Genome sequencing and assembly.</title>
        <authorList>
            <person name="Kim H."/>
            <person name="Kang H."/>
            <person name="Joh K."/>
        </authorList>
    </citation>
    <scope>NUCLEOTIDE SEQUENCE [LARGE SCALE GENOMIC DNA]</scope>
    <source>
        <strain evidence="3">HME7025</strain>
    </source>
</reference>
<gene>
    <name evidence="2" type="ORF">HME7025_01717</name>
</gene>
<dbReference type="InterPro" id="IPR003781">
    <property type="entry name" value="CoA-bd"/>
</dbReference>
<evidence type="ECO:0000313" key="3">
    <source>
        <dbReference type="Proteomes" id="UP000245468"/>
    </source>
</evidence>
<organism evidence="2 3">
    <name type="scientific">Aquirufa nivalisilvae</name>
    <dbReference type="NCBI Taxonomy" id="2516557"/>
    <lineage>
        <taxon>Bacteria</taxon>
        <taxon>Pseudomonadati</taxon>
        <taxon>Bacteroidota</taxon>
        <taxon>Cytophagia</taxon>
        <taxon>Cytophagales</taxon>
        <taxon>Flectobacillaceae</taxon>
        <taxon>Aquirufa</taxon>
    </lineage>
</organism>
<dbReference type="Proteomes" id="UP000245468">
    <property type="component" value="Chromosome"/>
</dbReference>
<dbReference type="Pfam" id="PF13380">
    <property type="entry name" value="CoA_binding_2"/>
    <property type="match status" value="1"/>
</dbReference>
<protein>
    <recommendedName>
        <fullName evidence="1">CoA-binding domain-containing protein</fullName>
    </recommendedName>
</protein>
<dbReference type="RefSeq" id="WP_109323246.1">
    <property type="nucleotide sequence ID" value="NZ_CP029346.1"/>
</dbReference>